<gene>
    <name evidence="2" type="ORF">CL55_00012220</name>
</gene>
<evidence type="ECO:0000313" key="2">
    <source>
        <dbReference type="EMBL" id="AKD25555.1"/>
    </source>
</evidence>
<evidence type="ECO:0000313" key="3">
    <source>
        <dbReference type="Proteomes" id="UP000061135"/>
    </source>
</evidence>
<accession>A0A0E3ZK82</accession>
<dbReference type="KEGG" id="pdq:CL55_00012220"/>
<keyword evidence="3" id="KW-1185">Reference proteome</keyword>
<dbReference type="EMBL" id="CP007501">
    <property type="protein sequence ID" value="AKD25555.1"/>
    <property type="molecule type" value="Genomic_DNA"/>
</dbReference>
<dbReference type="RefSeq" id="WP_046330313.1">
    <property type="nucleotide sequence ID" value="NZ_CP007501.1"/>
</dbReference>
<feature type="compositionally biased region" description="Polar residues" evidence="1">
    <location>
        <begin position="19"/>
        <end position="33"/>
    </location>
</feature>
<dbReference type="AlphaFoldDB" id="A0A0E3ZK82"/>
<dbReference type="Proteomes" id="UP000061135">
    <property type="component" value="Chromosome"/>
</dbReference>
<sequence length="59" mass="6617">MFFQTLLQSLIKKKKTKPAESSQDLSPMAQNIMQKLAEHDKNKGLSPDNTKNSDTPANK</sequence>
<name>A0A0E3ZK82_9BURK</name>
<dbReference type="HOGENOM" id="CLU_2956656_0_0_4"/>
<feature type="region of interest" description="Disordered" evidence="1">
    <location>
        <begin position="11"/>
        <end position="59"/>
    </location>
</feature>
<proteinExistence type="predicted"/>
<reference evidence="2 3" key="1">
    <citation type="submission" date="2014-03" db="EMBL/GenBank/DDBJ databases">
        <title>Genome of Polynucleobacter strain MWH-MoK4.</title>
        <authorList>
            <person name="Hahn M.W."/>
        </authorList>
    </citation>
    <scope>NUCLEOTIDE SEQUENCE [LARGE SCALE GENOMIC DNA]</scope>
    <source>
        <strain evidence="2 3">MWH-MoK4</strain>
    </source>
</reference>
<evidence type="ECO:0000256" key="1">
    <source>
        <dbReference type="SAM" id="MobiDB-lite"/>
    </source>
</evidence>
<protein>
    <submittedName>
        <fullName evidence="2">Uncharacterized protein</fullName>
    </submittedName>
</protein>
<dbReference type="STRING" id="1835254.CL55_00012220"/>
<feature type="compositionally biased region" description="Polar residues" evidence="1">
    <location>
        <begin position="47"/>
        <end position="59"/>
    </location>
</feature>
<dbReference type="PATRIC" id="fig|576611.7.peg.1243"/>
<organism evidence="2 3">
    <name type="scientific">Polynucleobacter duraquae</name>
    <dbReference type="NCBI Taxonomy" id="1835254"/>
    <lineage>
        <taxon>Bacteria</taxon>
        <taxon>Pseudomonadati</taxon>
        <taxon>Pseudomonadota</taxon>
        <taxon>Betaproteobacteria</taxon>
        <taxon>Burkholderiales</taxon>
        <taxon>Burkholderiaceae</taxon>
        <taxon>Polynucleobacter</taxon>
    </lineage>
</organism>